<gene>
    <name evidence="1" type="ORF">Q664_08135</name>
</gene>
<organism evidence="1 2">
    <name type="scientific">Archangium violaceum Cb vi76</name>
    <dbReference type="NCBI Taxonomy" id="1406225"/>
    <lineage>
        <taxon>Bacteria</taxon>
        <taxon>Pseudomonadati</taxon>
        <taxon>Myxococcota</taxon>
        <taxon>Myxococcia</taxon>
        <taxon>Myxococcales</taxon>
        <taxon>Cystobacterineae</taxon>
        <taxon>Archangiaceae</taxon>
        <taxon>Archangium</taxon>
    </lineage>
</organism>
<name>A0A084SYM4_9BACT</name>
<proteinExistence type="predicted"/>
<sequence length="360" mass="40322">MHERLPPPSVAPQMWETLSDAEQVFTLSMPRGWRNRAWVQNNGSLPHQLATTESPTGASTMFLGDPTIPMFVEPSTTMFGPPPGAVVRPYTSIEHFLPAHAQYRFGGLPGFRWGSMVPSPELFQRVSQTLQRSGAAQVWVTAGRLSFSFDEGPRRVQAILFGFSANLGQVCWMADVLGITTVGDPEAFVPALLEMLDSRRTNPAVLQRQLQERERSAAQHRANMAMIEQGSARLRANHQQNMATLQNMAASHQARMASLHESHEAHNAAWRNQQMVQDAAHHARMHTSTSDDSHRRFVNTITEERTVIDGAGNTYQVADGYDRYFRRRSDGAWIGTRDHRGLNDIPGVNPDDYEEVKIKL</sequence>
<comment type="caution">
    <text evidence="1">The sequence shown here is derived from an EMBL/GenBank/DDBJ whole genome shotgun (WGS) entry which is preliminary data.</text>
</comment>
<accession>A0A084SYM4</accession>
<dbReference type="Proteomes" id="UP000028547">
    <property type="component" value="Unassembled WGS sequence"/>
</dbReference>
<dbReference type="RefSeq" id="WP_043391755.1">
    <property type="nucleotide sequence ID" value="NZ_JPMI01000046.1"/>
</dbReference>
<evidence type="ECO:0000313" key="1">
    <source>
        <dbReference type="EMBL" id="KFA93559.1"/>
    </source>
</evidence>
<protein>
    <submittedName>
        <fullName evidence="1">Uncharacterized protein</fullName>
    </submittedName>
</protein>
<dbReference type="AlphaFoldDB" id="A0A084SYM4"/>
<dbReference type="EMBL" id="JPMI01000046">
    <property type="protein sequence ID" value="KFA93559.1"/>
    <property type="molecule type" value="Genomic_DNA"/>
</dbReference>
<reference evidence="1 2" key="1">
    <citation type="submission" date="2014-07" db="EMBL/GenBank/DDBJ databases">
        <title>Draft Genome Sequence of Gephyronic Acid Producer, Cystobacter violaceus Strain Cb vi76.</title>
        <authorList>
            <person name="Stevens D.C."/>
            <person name="Young J."/>
            <person name="Carmichael R."/>
            <person name="Tan J."/>
            <person name="Taylor R.E."/>
        </authorList>
    </citation>
    <scope>NUCLEOTIDE SEQUENCE [LARGE SCALE GENOMIC DNA]</scope>
    <source>
        <strain evidence="1 2">Cb vi76</strain>
    </source>
</reference>
<evidence type="ECO:0000313" key="2">
    <source>
        <dbReference type="Proteomes" id="UP000028547"/>
    </source>
</evidence>